<feature type="transmembrane region" description="Helical" evidence="10">
    <location>
        <begin position="50"/>
        <end position="73"/>
    </location>
</feature>
<dbReference type="Proteomes" id="UP000075260">
    <property type="component" value="Unassembled WGS sequence"/>
</dbReference>
<keyword evidence="5 10" id="KW-0812">Transmembrane</keyword>
<evidence type="ECO:0000313" key="12">
    <source>
        <dbReference type="Proteomes" id="UP000075260"/>
    </source>
</evidence>
<sequence>MLHTLLNIVHVFVCLFLILVVLLQQGRGGGMGSAMGGATAQVFGGRGAGNFMTRLTAVCAAVFMTTSVSLAYLSSAGDRALREFERSQEK</sequence>
<keyword evidence="8 10" id="KW-0811">Translocation</keyword>
<keyword evidence="4 10" id="KW-1003">Cell membrane</keyword>
<dbReference type="GO" id="GO:0065002">
    <property type="term" value="P:intracellular protein transmembrane transport"/>
    <property type="evidence" value="ECO:0007669"/>
    <property type="project" value="TreeGrafter"/>
</dbReference>
<reference evidence="11 12" key="1">
    <citation type="submission" date="2014-02" db="EMBL/GenBank/DDBJ databases">
        <title>The small core and large imbalanced accessory genome model reveals a collaborative survival strategy of Sorangium cellulosum strains in nature.</title>
        <authorList>
            <person name="Han K."/>
            <person name="Peng R."/>
            <person name="Blom J."/>
            <person name="Li Y.-Z."/>
        </authorList>
    </citation>
    <scope>NUCLEOTIDE SEQUENCE [LARGE SCALE GENOMIC DNA]</scope>
    <source>
        <strain evidence="11 12">So0008-312</strain>
    </source>
</reference>
<comment type="subcellular location">
    <subcellularLocation>
        <location evidence="1 10">Cell membrane</location>
        <topology evidence="1 10">Multi-pass membrane protein</topology>
    </subcellularLocation>
</comment>
<dbReference type="EMBL" id="JEMA01000771">
    <property type="protein sequence ID" value="KYF66127.1"/>
    <property type="molecule type" value="Genomic_DNA"/>
</dbReference>
<dbReference type="GO" id="GO:0015450">
    <property type="term" value="F:protein-transporting ATPase activity"/>
    <property type="evidence" value="ECO:0007669"/>
    <property type="project" value="UniProtKB-UniRule"/>
</dbReference>
<keyword evidence="7 10" id="KW-1133">Transmembrane helix</keyword>
<dbReference type="Pfam" id="PF03840">
    <property type="entry name" value="SecG"/>
    <property type="match status" value="1"/>
</dbReference>
<dbReference type="AlphaFoldDB" id="A0A150QDQ7"/>
<dbReference type="GO" id="GO:0009306">
    <property type="term" value="P:protein secretion"/>
    <property type="evidence" value="ECO:0007669"/>
    <property type="project" value="UniProtKB-UniRule"/>
</dbReference>
<dbReference type="RefSeq" id="WP_061610713.1">
    <property type="nucleotide sequence ID" value="NZ_CP162579.1"/>
</dbReference>
<accession>A0A150QDQ7</accession>
<evidence type="ECO:0000256" key="5">
    <source>
        <dbReference type="ARBA" id="ARBA00022692"/>
    </source>
</evidence>
<keyword evidence="9 10" id="KW-0472">Membrane</keyword>
<dbReference type="InterPro" id="IPR004692">
    <property type="entry name" value="SecG"/>
</dbReference>
<name>A0A150QDQ7_SORCE</name>
<evidence type="ECO:0000256" key="9">
    <source>
        <dbReference type="ARBA" id="ARBA00023136"/>
    </source>
</evidence>
<comment type="caution">
    <text evidence="10">Lacks conserved residue(s) required for the propagation of feature annotation.</text>
</comment>
<dbReference type="PANTHER" id="PTHR34182:SF1">
    <property type="entry name" value="PROTEIN-EXPORT MEMBRANE PROTEIN SECG"/>
    <property type="match status" value="1"/>
</dbReference>
<evidence type="ECO:0000256" key="2">
    <source>
        <dbReference type="ARBA" id="ARBA00008445"/>
    </source>
</evidence>
<comment type="similarity">
    <text evidence="2 10">Belongs to the SecG family.</text>
</comment>
<dbReference type="GO" id="GO:0005886">
    <property type="term" value="C:plasma membrane"/>
    <property type="evidence" value="ECO:0007669"/>
    <property type="project" value="UniProtKB-SubCell"/>
</dbReference>
<evidence type="ECO:0000256" key="6">
    <source>
        <dbReference type="ARBA" id="ARBA00022927"/>
    </source>
</evidence>
<dbReference type="NCBIfam" id="TIGR00810">
    <property type="entry name" value="secG"/>
    <property type="match status" value="1"/>
</dbReference>
<evidence type="ECO:0000256" key="7">
    <source>
        <dbReference type="ARBA" id="ARBA00022989"/>
    </source>
</evidence>
<evidence type="ECO:0000256" key="10">
    <source>
        <dbReference type="RuleBase" id="RU365087"/>
    </source>
</evidence>
<protein>
    <recommendedName>
        <fullName evidence="10">Protein-export membrane protein SecG</fullName>
    </recommendedName>
</protein>
<gene>
    <name evidence="11" type="ORF">BE15_16935</name>
</gene>
<proteinExistence type="inferred from homology"/>
<comment type="caution">
    <text evidence="11">The sequence shown here is derived from an EMBL/GenBank/DDBJ whole genome shotgun (WGS) entry which is preliminary data.</text>
</comment>
<dbReference type="OrthoDB" id="121323at2"/>
<dbReference type="GO" id="GO:0043952">
    <property type="term" value="P:protein transport by the Sec complex"/>
    <property type="evidence" value="ECO:0007669"/>
    <property type="project" value="TreeGrafter"/>
</dbReference>
<evidence type="ECO:0000313" key="11">
    <source>
        <dbReference type="EMBL" id="KYF66127.1"/>
    </source>
</evidence>
<evidence type="ECO:0000256" key="3">
    <source>
        <dbReference type="ARBA" id="ARBA00022448"/>
    </source>
</evidence>
<dbReference type="PANTHER" id="PTHR34182">
    <property type="entry name" value="PROTEIN-EXPORT MEMBRANE PROTEIN SECG"/>
    <property type="match status" value="1"/>
</dbReference>
<evidence type="ECO:0000256" key="8">
    <source>
        <dbReference type="ARBA" id="ARBA00023010"/>
    </source>
</evidence>
<evidence type="ECO:0000256" key="4">
    <source>
        <dbReference type="ARBA" id="ARBA00022475"/>
    </source>
</evidence>
<keyword evidence="3 10" id="KW-0813">Transport</keyword>
<organism evidence="11 12">
    <name type="scientific">Sorangium cellulosum</name>
    <name type="common">Polyangium cellulosum</name>
    <dbReference type="NCBI Taxonomy" id="56"/>
    <lineage>
        <taxon>Bacteria</taxon>
        <taxon>Pseudomonadati</taxon>
        <taxon>Myxococcota</taxon>
        <taxon>Polyangia</taxon>
        <taxon>Polyangiales</taxon>
        <taxon>Polyangiaceae</taxon>
        <taxon>Sorangium</taxon>
    </lineage>
</organism>
<comment type="function">
    <text evidence="10">Involved in protein export. Participates in an early event of protein translocation.</text>
</comment>
<evidence type="ECO:0000256" key="1">
    <source>
        <dbReference type="ARBA" id="ARBA00004651"/>
    </source>
</evidence>
<dbReference type="PRINTS" id="PR01651">
    <property type="entry name" value="SECGEXPORT"/>
</dbReference>
<keyword evidence="6 10" id="KW-0653">Protein transport</keyword>